<keyword evidence="8" id="KW-1185">Reference proteome</keyword>
<keyword evidence="5 6" id="KW-0472">Membrane</keyword>
<name>A0A914BMD1_PATMI</name>
<dbReference type="PANTHER" id="PTHR13180">
    <property type="entry name" value="SMALL MEMBRANE PROTEIN-RELATED"/>
    <property type="match status" value="1"/>
</dbReference>
<sequence>MSGCLDGIECQRPEWCELGERRNAMASVAAGILFFGGWWVAIDAAAKYPSENDLIHAYHVCGVVSTIAFFMINAVSAGQVRGDSYNTGCIGQTGARIWLFVGFLLAFAGLIAASWILFGPYVVNKVFKDPYPGVAIFLQNFLIFLSGLVFKFGRTEELWE</sequence>
<evidence type="ECO:0000256" key="3">
    <source>
        <dbReference type="ARBA" id="ARBA00022692"/>
    </source>
</evidence>
<dbReference type="Pfam" id="PF05255">
    <property type="entry name" value="UPF0220"/>
    <property type="match status" value="1"/>
</dbReference>
<dbReference type="OrthoDB" id="268928at2759"/>
<dbReference type="AlphaFoldDB" id="A0A914BMD1"/>
<evidence type="ECO:0008006" key="9">
    <source>
        <dbReference type="Google" id="ProtNLM"/>
    </source>
</evidence>
<proteinExistence type="inferred from homology"/>
<feature type="transmembrane region" description="Helical" evidence="6">
    <location>
        <begin position="54"/>
        <end position="76"/>
    </location>
</feature>
<protein>
    <recommendedName>
        <fullName evidence="9">Transmembrane protein 50A</fullName>
    </recommendedName>
</protein>
<evidence type="ECO:0000256" key="1">
    <source>
        <dbReference type="ARBA" id="ARBA00004141"/>
    </source>
</evidence>
<reference evidence="7" key="1">
    <citation type="submission" date="2022-11" db="UniProtKB">
        <authorList>
            <consortium name="EnsemblMetazoa"/>
        </authorList>
    </citation>
    <scope>IDENTIFICATION</scope>
</reference>
<accession>A0A914BMD1</accession>
<feature type="transmembrane region" description="Helical" evidence="6">
    <location>
        <begin position="130"/>
        <end position="150"/>
    </location>
</feature>
<dbReference type="RefSeq" id="XP_038077443.1">
    <property type="nucleotide sequence ID" value="XM_038221515.1"/>
</dbReference>
<keyword evidence="4 6" id="KW-1133">Transmembrane helix</keyword>
<comment type="similarity">
    <text evidence="2">Belongs to the UPF0220 family.</text>
</comment>
<comment type="subcellular location">
    <subcellularLocation>
        <location evidence="1">Membrane</location>
        <topology evidence="1">Multi-pass membrane protein</topology>
    </subcellularLocation>
</comment>
<dbReference type="EnsemblMetazoa" id="XM_038221515.1">
    <property type="protein sequence ID" value="XP_038077443.1"/>
    <property type="gene ID" value="LOC119745276"/>
</dbReference>
<dbReference type="OMA" id="GYVVPQK"/>
<keyword evidence="3 6" id="KW-0812">Transmembrane</keyword>
<evidence type="ECO:0000256" key="6">
    <source>
        <dbReference type="SAM" id="Phobius"/>
    </source>
</evidence>
<dbReference type="GeneID" id="119745276"/>
<dbReference type="InterPro" id="IPR007919">
    <property type="entry name" value="UPF0220"/>
</dbReference>
<evidence type="ECO:0000256" key="4">
    <source>
        <dbReference type="ARBA" id="ARBA00022989"/>
    </source>
</evidence>
<evidence type="ECO:0000313" key="7">
    <source>
        <dbReference type="EnsemblMetazoa" id="XP_038077443.1"/>
    </source>
</evidence>
<feature type="transmembrane region" description="Helical" evidence="6">
    <location>
        <begin position="24"/>
        <end position="42"/>
    </location>
</feature>
<dbReference type="GO" id="GO:0016020">
    <property type="term" value="C:membrane"/>
    <property type="evidence" value="ECO:0007669"/>
    <property type="project" value="UniProtKB-SubCell"/>
</dbReference>
<evidence type="ECO:0000313" key="8">
    <source>
        <dbReference type="Proteomes" id="UP000887568"/>
    </source>
</evidence>
<feature type="transmembrane region" description="Helical" evidence="6">
    <location>
        <begin position="97"/>
        <end position="118"/>
    </location>
</feature>
<evidence type="ECO:0000256" key="2">
    <source>
        <dbReference type="ARBA" id="ARBA00005335"/>
    </source>
</evidence>
<evidence type="ECO:0000256" key="5">
    <source>
        <dbReference type="ARBA" id="ARBA00023136"/>
    </source>
</evidence>
<dbReference type="Proteomes" id="UP000887568">
    <property type="component" value="Unplaced"/>
</dbReference>
<organism evidence="7 8">
    <name type="scientific">Patiria miniata</name>
    <name type="common">Bat star</name>
    <name type="synonym">Asterina miniata</name>
    <dbReference type="NCBI Taxonomy" id="46514"/>
    <lineage>
        <taxon>Eukaryota</taxon>
        <taxon>Metazoa</taxon>
        <taxon>Echinodermata</taxon>
        <taxon>Eleutherozoa</taxon>
        <taxon>Asterozoa</taxon>
        <taxon>Asteroidea</taxon>
        <taxon>Valvatacea</taxon>
        <taxon>Valvatida</taxon>
        <taxon>Asterinidae</taxon>
        <taxon>Patiria</taxon>
    </lineage>
</organism>